<organism evidence="2 3">
    <name type="scientific">Nonomuraea ferruginea</name>
    <dbReference type="NCBI Taxonomy" id="46174"/>
    <lineage>
        <taxon>Bacteria</taxon>
        <taxon>Bacillati</taxon>
        <taxon>Actinomycetota</taxon>
        <taxon>Actinomycetes</taxon>
        <taxon>Streptosporangiales</taxon>
        <taxon>Streptosporangiaceae</taxon>
        <taxon>Nonomuraea</taxon>
    </lineage>
</organism>
<proteinExistence type="predicted"/>
<sequence>MGQIRVGKPDVAPDTPSHVKGVRQGNQKRAHKHQVGHNEDDTADARRSTGVRPGKENPILPIMPNLSPS</sequence>
<feature type="compositionally biased region" description="Basic and acidic residues" evidence="1">
    <location>
        <begin position="36"/>
        <end position="47"/>
    </location>
</feature>
<evidence type="ECO:0000313" key="2">
    <source>
        <dbReference type="EMBL" id="MDA0645137.1"/>
    </source>
</evidence>
<comment type="caution">
    <text evidence="2">The sequence shown here is derived from an EMBL/GenBank/DDBJ whole genome shotgun (WGS) entry which is preliminary data.</text>
</comment>
<dbReference type="RefSeq" id="WP_271278888.1">
    <property type="nucleotide sequence ID" value="NZ_BAABFD010000040.1"/>
</dbReference>
<reference evidence="2 3" key="1">
    <citation type="submission" date="2022-11" db="EMBL/GenBank/DDBJ databases">
        <title>Nonomuraea corallina sp. nov., a new species of the genus Nonomuraea isolated from sea side sediment in Thai sea.</title>
        <authorList>
            <person name="Ngamcharungchit C."/>
            <person name="Matsumoto A."/>
            <person name="Suriyachadkun C."/>
            <person name="Panbangred W."/>
            <person name="Inahashi Y."/>
            <person name="Intra B."/>
        </authorList>
    </citation>
    <scope>NUCLEOTIDE SEQUENCE [LARGE SCALE GENOMIC DNA]</scope>
    <source>
        <strain evidence="2 3">DSM 43553</strain>
    </source>
</reference>
<dbReference type="Proteomes" id="UP001212498">
    <property type="component" value="Unassembled WGS sequence"/>
</dbReference>
<feature type="compositionally biased region" description="Basic residues" evidence="1">
    <location>
        <begin position="26"/>
        <end position="35"/>
    </location>
</feature>
<gene>
    <name evidence="2" type="ORF">OUY24_31305</name>
</gene>
<evidence type="ECO:0000313" key="3">
    <source>
        <dbReference type="Proteomes" id="UP001212498"/>
    </source>
</evidence>
<feature type="region of interest" description="Disordered" evidence="1">
    <location>
        <begin position="1"/>
        <end position="69"/>
    </location>
</feature>
<protein>
    <submittedName>
        <fullName evidence="2">Uncharacterized protein</fullName>
    </submittedName>
</protein>
<evidence type="ECO:0000256" key="1">
    <source>
        <dbReference type="SAM" id="MobiDB-lite"/>
    </source>
</evidence>
<keyword evidence="3" id="KW-1185">Reference proteome</keyword>
<dbReference type="EMBL" id="JAPNUD010000124">
    <property type="protein sequence ID" value="MDA0645137.1"/>
    <property type="molecule type" value="Genomic_DNA"/>
</dbReference>
<accession>A0ABT4T6K4</accession>
<name>A0ABT4T6K4_9ACTN</name>